<evidence type="ECO:0000313" key="1">
    <source>
        <dbReference type="EMBL" id="GER05535.1"/>
    </source>
</evidence>
<dbReference type="EMBL" id="BKCN01000028">
    <property type="protein sequence ID" value="GER05535.1"/>
    <property type="molecule type" value="Genomic_DNA"/>
</dbReference>
<dbReference type="AlphaFoldDB" id="A0A5A7ND30"/>
<reference evidence="1 2" key="1">
    <citation type="submission" date="2019-09" db="EMBL/GenBank/DDBJ databases">
        <title>NBRP : Genome information of microbial organism related human and environment.</title>
        <authorList>
            <person name="Hattori M."/>
            <person name="Oshima K."/>
            <person name="Inaba H."/>
            <person name="Suda W."/>
            <person name="Sakamoto M."/>
            <person name="Iino T."/>
            <person name="Kitahara M."/>
            <person name="Oshida Y."/>
            <person name="Iida T."/>
            <person name="Kudo T."/>
            <person name="Itoh T."/>
            <person name="Ohkuma M."/>
        </authorList>
    </citation>
    <scope>NUCLEOTIDE SEQUENCE [LARGE SCALE GENOMIC DNA]</scope>
    <source>
        <strain evidence="1 2">Q-1</strain>
    </source>
</reference>
<accession>A0A5A7ND30</accession>
<dbReference type="RefSeq" id="WP_042086591.1">
    <property type="nucleotide sequence ID" value="NZ_BKCN01000028.1"/>
</dbReference>
<keyword evidence="2" id="KW-1185">Reference proteome</keyword>
<protein>
    <submittedName>
        <fullName evidence="1">Uncharacterized protein</fullName>
    </submittedName>
</protein>
<proteinExistence type="predicted"/>
<dbReference type="Proteomes" id="UP000324996">
    <property type="component" value="Unassembled WGS sequence"/>
</dbReference>
<sequence length="69" mass="7930">MSDDQAFYLEASLDNLLSDPICKTLMRYDRLSPGDVLSEMQSARQRIKQQIAPPKTRDITRERFLTAAL</sequence>
<name>A0A5A7ND30_9PROT</name>
<organism evidence="1 2">
    <name type="scientific">Iodidimonas nitroreducens</name>
    <dbReference type="NCBI Taxonomy" id="1236968"/>
    <lineage>
        <taxon>Bacteria</taxon>
        <taxon>Pseudomonadati</taxon>
        <taxon>Pseudomonadota</taxon>
        <taxon>Alphaproteobacteria</taxon>
        <taxon>Iodidimonadales</taxon>
        <taxon>Iodidimonadaceae</taxon>
        <taxon>Iodidimonas</taxon>
    </lineage>
</organism>
<comment type="caution">
    <text evidence="1">The sequence shown here is derived from an EMBL/GenBank/DDBJ whole genome shotgun (WGS) entry which is preliminary data.</text>
</comment>
<gene>
    <name evidence="1" type="ORF">JCM17846_32170</name>
</gene>
<evidence type="ECO:0000313" key="2">
    <source>
        <dbReference type="Proteomes" id="UP000324996"/>
    </source>
</evidence>